<dbReference type="RefSeq" id="WP_207333435.1">
    <property type="nucleotide sequence ID" value="NZ_JAFMYU010000001.1"/>
</dbReference>
<dbReference type="Proteomes" id="UP000664795">
    <property type="component" value="Unassembled WGS sequence"/>
</dbReference>
<comment type="caution">
    <text evidence="1">The sequence shown here is derived from an EMBL/GenBank/DDBJ whole genome shotgun (WGS) entry which is preliminary data.</text>
</comment>
<sequence>MTTNQDRPNLFAYATSELSQDAFICWLAEWADPSYRNADQALHQAGQEFIVSMVRKVKADFEINDIESVDIVPQFQKLDILIKINKNSPDKMAILVEDKTHTSNHSGQLERYLKVVEEAGYQKDQMIPLYFKTGYQSKFDTIGIYKTYLRNDFLAVLQKGKRHGVVNAIYDDFLVHLTEIDALIKHFSTKPTDKWEYHDWVGFFTVLYDQHSALGNSSEDDGANWGYVANPAGGFVGYWWYFKQLDGRGFSPYLQLEEGELCFKIMVDEQTDRSAVREEAFQAIVANAPHSSPTDLRPKRMGNGKYMTVARLEDYRVKDSDGLIKMDATLENLREAQDILDAAFPTT</sequence>
<name>A0A939G3S7_9BACT</name>
<dbReference type="Pfam" id="PF14281">
    <property type="entry name" value="PDDEXK_4"/>
    <property type="match status" value="1"/>
</dbReference>
<evidence type="ECO:0000313" key="1">
    <source>
        <dbReference type="EMBL" id="MBO0929466.1"/>
    </source>
</evidence>
<keyword evidence="2" id="KW-1185">Reference proteome</keyword>
<accession>A0A939G3S7</accession>
<protein>
    <submittedName>
        <fullName evidence="1">PD-(D/E)XK nuclease family protein</fullName>
    </submittedName>
</protein>
<organism evidence="1 2">
    <name type="scientific">Fibrella aquatilis</name>
    <dbReference type="NCBI Taxonomy" id="2817059"/>
    <lineage>
        <taxon>Bacteria</taxon>
        <taxon>Pseudomonadati</taxon>
        <taxon>Bacteroidota</taxon>
        <taxon>Cytophagia</taxon>
        <taxon>Cytophagales</taxon>
        <taxon>Spirosomataceae</taxon>
        <taxon>Fibrella</taxon>
    </lineage>
</organism>
<dbReference type="AlphaFoldDB" id="A0A939G3S7"/>
<proteinExistence type="predicted"/>
<gene>
    <name evidence="1" type="ORF">J2I48_00580</name>
</gene>
<dbReference type="InterPro" id="IPR029470">
    <property type="entry name" value="PDDEXK_4"/>
</dbReference>
<evidence type="ECO:0000313" key="2">
    <source>
        <dbReference type="Proteomes" id="UP000664795"/>
    </source>
</evidence>
<reference evidence="1 2" key="1">
    <citation type="submission" date="2021-03" db="EMBL/GenBank/DDBJ databases">
        <title>Fibrella sp. HMF5036 genome sequencing and assembly.</title>
        <authorList>
            <person name="Kang H."/>
            <person name="Kim H."/>
            <person name="Bae S."/>
            <person name="Joh K."/>
        </authorList>
    </citation>
    <scope>NUCLEOTIDE SEQUENCE [LARGE SCALE GENOMIC DNA]</scope>
    <source>
        <strain evidence="1 2">HMF5036</strain>
    </source>
</reference>
<dbReference type="EMBL" id="JAFMYU010000001">
    <property type="protein sequence ID" value="MBO0929466.1"/>
    <property type="molecule type" value="Genomic_DNA"/>
</dbReference>